<reference evidence="4" key="1">
    <citation type="submission" date="2020-12" db="EMBL/GenBank/DDBJ databases">
        <title>Genomic characterization of non-nitrogen-fixing Frankia strains.</title>
        <authorList>
            <person name="Carlos-Shanley C."/>
            <person name="Guerra T."/>
            <person name="Hahn D."/>
        </authorList>
    </citation>
    <scope>NUCLEOTIDE SEQUENCE</scope>
    <source>
        <strain evidence="4">CN6</strain>
    </source>
</reference>
<dbReference type="AlphaFoldDB" id="A0A937RX43"/>
<feature type="domain" description="FAD-binding" evidence="3">
    <location>
        <begin position="16"/>
        <end position="360"/>
    </location>
</feature>
<dbReference type="InterPro" id="IPR036188">
    <property type="entry name" value="FAD/NAD-bd_sf"/>
</dbReference>
<name>A0A937RX43_9ACTN</name>
<keyword evidence="1" id="KW-0560">Oxidoreductase</keyword>
<feature type="region of interest" description="Disordered" evidence="2">
    <location>
        <begin position="515"/>
        <end position="540"/>
    </location>
</feature>
<dbReference type="GO" id="GO:0019622">
    <property type="term" value="P:3-(3-hydroxy)phenylpropionate catabolic process"/>
    <property type="evidence" value="ECO:0007669"/>
    <property type="project" value="TreeGrafter"/>
</dbReference>
<dbReference type="InterPro" id="IPR002938">
    <property type="entry name" value="FAD-bd"/>
</dbReference>
<sequence>MTGVTRECESPDAEVVPVVVIGAGPTGVTAATLLGQYGVRTLVLDRWADVYPQPRAVHLDDEVYRILARLGVDDAFAQISRPALGLRLVDRDLRVLAEFRRSDVAGVNGHPQANMFDQPELEALLRANLHRYPCVTLRGGVDVVGIEATPAGTVVVDYREHDTGEHRTATAQYLLGCDGANSRIRDWIGSDMRNLGFEQRWLVVDVATDTDLGLWDGVHQVCDPRRPATFMRVGPTRYRWEFRLNPGEQAADYAALTTLQPILRPWTGDTPPDLLRVLRVAEYTFRAQVADRWRRDQVFLLGDAAHLTPPFIGQGMGAGLRDAYNLAWKLAGVLHDALPAAVLDSYETERKPHARAMIRLATYVGHAMTGGNDAADRIRRLLVPRLHRVPGLRTHILDSTTPRLRRSSLVNRHVRGHLAGMLCPNLPLGDGRHVDDLPPTFLLLTTRPLTMAERQALDACGVRHLVVLPSGNLGTWLRRGRSAAALLRPDRTIMIAGTDVSRICTDIATRPIGGHLDRPASVGQRPATDRRTCAPEDQSA</sequence>
<proteinExistence type="predicted"/>
<keyword evidence="5" id="KW-1185">Reference proteome</keyword>
<dbReference type="PRINTS" id="PR00420">
    <property type="entry name" value="RNGMNOXGNASE"/>
</dbReference>
<dbReference type="EMBL" id="JAEACQ010000382">
    <property type="protein sequence ID" value="MBL7633416.1"/>
    <property type="molecule type" value="Genomic_DNA"/>
</dbReference>
<dbReference type="GO" id="GO:0071949">
    <property type="term" value="F:FAD binding"/>
    <property type="evidence" value="ECO:0007669"/>
    <property type="project" value="InterPro"/>
</dbReference>
<dbReference type="Gene3D" id="3.30.9.10">
    <property type="entry name" value="D-Amino Acid Oxidase, subunit A, domain 2"/>
    <property type="match status" value="1"/>
</dbReference>
<organism evidence="4 5">
    <name type="scientific">Frankia nepalensis</name>
    <dbReference type="NCBI Taxonomy" id="1836974"/>
    <lineage>
        <taxon>Bacteria</taxon>
        <taxon>Bacillati</taxon>
        <taxon>Actinomycetota</taxon>
        <taxon>Actinomycetes</taxon>
        <taxon>Frankiales</taxon>
        <taxon>Frankiaceae</taxon>
        <taxon>Frankia</taxon>
    </lineage>
</organism>
<dbReference type="PANTHER" id="PTHR43476:SF3">
    <property type="entry name" value="FAD-BINDING MONOOXYGENASE"/>
    <property type="match status" value="1"/>
</dbReference>
<accession>A0A937RX43</accession>
<dbReference type="SUPFAM" id="SSF51905">
    <property type="entry name" value="FAD/NAD(P)-binding domain"/>
    <property type="match status" value="1"/>
</dbReference>
<dbReference type="PANTHER" id="PTHR43476">
    <property type="entry name" value="3-(3-HYDROXY-PHENYL)PROPIONATE/3-HYDROXYCINNAMIC ACID HYDROXYLASE"/>
    <property type="match status" value="1"/>
</dbReference>
<dbReference type="Gene3D" id="3.50.50.60">
    <property type="entry name" value="FAD/NAD(P)-binding domain"/>
    <property type="match status" value="1"/>
</dbReference>
<dbReference type="NCBIfam" id="NF004829">
    <property type="entry name" value="PRK06183.1-3"/>
    <property type="match status" value="1"/>
</dbReference>
<dbReference type="Pfam" id="PF01494">
    <property type="entry name" value="FAD_binding_3"/>
    <property type="match status" value="1"/>
</dbReference>
<dbReference type="GO" id="GO:0008688">
    <property type="term" value="F:3-(3-hydroxyphenyl)propionate hydroxylase activity"/>
    <property type="evidence" value="ECO:0007669"/>
    <property type="project" value="TreeGrafter"/>
</dbReference>
<protein>
    <submittedName>
        <fullName evidence="4">Bifunctional 3-(3-hydroxy-phenyl)propionate/3-hydroxycinnamic acid hydroxylase</fullName>
    </submittedName>
</protein>
<evidence type="ECO:0000259" key="3">
    <source>
        <dbReference type="Pfam" id="PF01494"/>
    </source>
</evidence>
<comment type="caution">
    <text evidence="4">The sequence shown here is derived from an EMBL/GenBank/DDBJ whole genome shotgun (WGS) entry which is preliminary data.</text>
</comment>
<gene>
    <name evidence="4" type="ORF">I7412_40935</name>
</gene>
<dbReference type="Proteomes" id="UP000604475">
    <property type="component" value="Unassembled WGS sequence"/>
</dbReference>
<evidence type="ECO:0000313" key="5">
    <source>
        <dbReference type="Proteomes" id="UP000604475"/>
    </source>
</evidence>
<evidence type="ECO:0000313" key="4">
    <source>
        <dbReference type="EMBL" id="MBL7633416.1"/>
    </source>
</evidence>
<dbReference type="RefSeq" id="WP_203002202.1">
    <property type="nucleotide sequence ID" value="NZ_JADWYU010000246.1"/>
</dbReference>
<dbReference type="InterPro" id="IPR050631">
    <property type="entry name" value="PheA/TfdB_FAD_monoxygenase"/>
</dbReference>
<evidence type="ECO:0000256" key="1">
    <source>
        <dbReference type="ARBA" id="ARBA00023002"/>
    </source>
</evidence>
<evidence type="ECO:0000256" key="2">
    <source>
        <dbReference type="SAM" id="MobiDB-lite"/>
    </source>
</evidence>